<organism evidence="8">
    <name type="scientific">Rhizophora mucronata</name>
    <name type="common">Asiatic mangrove</name>
    <dbReference type="NCBI Taxonomy" id="61149"/>
    <lineage>
        <taxon>Eukaryota</taxon>
        <taxon>Viridiplantae</taxon>
        <taxon>Streptophyta</taxon>
        <taxon>Embryophyta</taxon>
        <taxon>Tracheophyta</taxon>
        <taxon>Spermatophyta</taxon>
        <taxon>Magnoliopsida</taxon>
        <taxon>eudicotyledons</taxon>
        <taxon>Gunneridae</taxon>
        <taxon>Pentapetalae</taxon>
        <taxon>rosids</taxon>
        <taxon>fabids</taxon>
        <taxon>Malpighiales</taxon>
        <taxon>Rhizophoraceae</taxon>
        <taxon>Rhizophora</taxon>
    </lineage>
</organism>
<dbReference type="CDD" id="cd23837">
    <property type="entry name" value="UBCc_UBE2O"/>
    <property type="match status" value="1"/>
</dbReference>
<dbReference type="Pfam" id="PF00179">
    <property type="entry name" value="UQ_con"/>
    <property type="match status" value="1"/>
</dbReference>
<dbReference type="InterPro" id="IPR057735">
    <property type="entry name" value="UBE2O-like_tSH3-B"/>
</dbReference>
<evidence type="ECO:0000256" key="2">
    <source>
        <dbReference type="ARBA" id="ARBA00022679"/>
    </source>
</evidence>
<dbReference type="PANTHER" id="PTHR46116">
    <property type="entry name" value="(E3-INDEPENDENT) E2 UBIQUITIN-CONJUGATING ENZYME"/>
    <property type="match status" value="1"/>
</dbReference>
<accession>A0A2P2KKX3</accession>
<evidence type="ECO:0000313" key="8">
    <source>
        <dbReference type="EMBL" id="MBX06356.1"/>
    </source>
</evidence>
<dbReference type="AlphaFoldDB" id="A0A2P2KKX3"/>
<dbReference type="InterPro" id="IPR016135">
    <property type="entry name" value="UBQ-conjugating_enzyme/RWD"/>
</dbReference>
<dbReference type="PROSITE" id="PS50127">
    <property type="entry name" value="UBC_2"/>
    <property type="match status" value="1"/>
</dbReference>
<dbReference type="EMBL" id="GGEC01025872">
    <property type="protein sequence ID" value="MBX06356.1"/>
    <property type="molecule type" value="Transcribed_RNA"/>
</dbReference>
<dbReference type="Pfam" id="PF23046">
    <property type="entry name" value="tSH3-B_UBE2O"/>
    <property type="match status" value="1"/>
</dbReference>
<feature type="compositionally biased region" description="Low complexity" evidence="6">
    <location>
        <begin position="1"/>
        <end position="17"/>
    </location>
</feature>
<evidence type="ECO:0000256" key="1">
    <source>
        <dbReference type="ARBA" id="ARBA00012486"/>
    </source>
</evidence>
<dbReference type="SMART" id="SM00212">
    <property type="entry name" value="UBCc"/>
    <property type="match status" value="1"/>
</dbReference>
<name>A0A2P2KKX3_RHIMU</name>
<evidence type="ECO:0000256" key="5">
    <source>
        <dbReference type="ARBA" id="ARBA00022840"/>
    </source>
</evidence>
<dbReference type="Pfam" id="PF23043">
    <property type="entry name" value="SH3-B_UBE2O"/>
    <property type="match status" value="1"/>
</dbReference>
<dbReference type="InterPro" id="IPR057733">
    <property type="entry name" value="UBE2O-like_SH3-B"/>
</dbReference>
<keyword evidence="3" id="KW-0547">Nucleotide-binding</keyword>
<keyword evidence="2" id="KW-0808">Transferase</keyword>
<keyword evidence="5" id="KW-0067">ATP-binding</keyword>
<protein>
    <recommendedName>
        <fullName evidence="1">E2 ubiquitin-conjugating enzyme</fullName>
        <ecNumber evidence="1">2.3.2.23</ecNumber>
    </recommendedName>
</protein>
<dbReference type="PANTHER" id="PTHR46116:SF15">
    <property type="entry name" value="(E3-INDEPENDENT) E2 UBIQUITIN-CONJUGATING ENZYME"/>
    <property type="match status" value="1"/>
</dbReference>
<dbReference type="InterPro" id="IPR000608">
    <property type="entry name" value="UBC"/>
</dbReference>
<proteinExistence type="predicted"/>
<evidence type="ECO:0000256" key="6">
    <source>
        <dbReference type="SAM" id="MobiDB-lite"/>
    </source>
</evidence>
<feature type="domain" description="UBC core" evidence="7">
    <location>
        <begin position="677"/>
        <end position="837"/>
    </location>
</feature>
<evidence type="ECO:0000256" key="4">
    <source>
        <dbReference type="ARBA" id="ARBA00022786"/>
    </source>
</evidence>
<dbReference type="EC" id="2.3.2.23" evidence="1"/>
<dbReference type="FunFam" id="3.10.110.10:FF:000028">
    <property type="entry name" value="Probable ubiquitin-conjugating enzyme E2 23"/>
    <property type="match status" value="1"/>
</dbReference>
<keyword evidence="4" id="KW-0833">Ubl conjugation pathway</keyword>
<dbReference type="GO" id="GO:0005524">
    <property type="term" value="F:ATP binding"/>
    <property type="evidence" value="ECO:0007669"/>
    <property type="project" value="UniProtKB-KW"/>
</dbReference>
<dbReference type="GO" id="GO:0061631">
    <property type="term" value="F:ubiquitin conjugating enzyme activity"/>
    <property type="evidence" value="ECO:0007669"/>
    <property type="project" value="UniProtKB-EC"/>
</dbReference>
<dbReference type="SUPFAM" id="SSF54495">
    <property type="entry name" value="UBC-like"/>
    <property type="match status" value="1"/>
</dbReference>
<feature type="region of interest" description="Disordered" evidence="6">
    <location>
        <begin position="1"/>
        <end position="21"/>
    </location>
</feature>
<sequence length="927" mass="103526">MEIFPSGSDWESSSDSSSSEDTDELEFLYDGKACNILSSLEESIGKIDEFLSFERGFMHGDFVCSVTDPAGQMGRVVKLNLFVDLENIHGRIIKDIDSKKISKIRSISAGDYVVHGPWIGRVDKVIDNVTVLFDDGAKCEMMAEDQDKILPISPSLLEDSTNPYYPGQRVRVKLSTISKTAGWLCGYWKENQNVGTVSAVNAGLLYVDWIACALVGNDLPAPPHVHDAKNLNLLSCFPHESWHLGDWCILPMADCNKVNEQMPFDGSDFDLIQGAKEERSKFRRPDFHLKFREIFIVVKVKTMVDVVWQDGGCSLGLDAQSLLPINIVNAHDFFPGQFVLEKGTCDDLLMPGNQRWGNVCSVDAKERTVNVKWKSTGVNKSSDVSSNQMLETVSAYELVEHPDYSYCYGDIVFKNICQADGQNLSGETGMRKNASPTCESHSRDSSDYASKHYLSCIGCVTDFKDDAVEVLWASGVRNKVAPNDIFRIDKYDGTSTTSLPYEQNVEEPSQELVNHEQQFPSLKGKGLLNSNGVDEEHNECLWVSSSFSRHRSTFGFFTNTAASILRSFGSGSMSGSRSPGHISADGDLSSPSVNEILESSYPCTEMQPLVTGEMQRIEGTSLKREVCEIQANKESHSLSASMSPEQFKQFDMVSDFSDHHFLNGAGKEVPLSQPKRGWLKKVQQEWSILEKDLPESIYVRIYEERMDLIRAAIIGVPETPYHDGLFFFDIYLPPEYPHEPPLVYYHSGGLRINPNLYESGKVCLSLLNTWTGTGNEQWNPESSTILQVLLSIQALVLNEKPYFNEAGYDTQIGRAESEKNSVGYNENAFLVTWRSMLYLVRQPPKHFEALVEEHLRRRSASILLACKEYLEGAPLACAFGCGQAENANQSSSTSTGFKIMLAKLFPRLVNAFASKGIDCHQFIEPEE</sequence>
<dbReference type="Gene3D" id="3.10.110.10">
    <property type="entry name" value="Ubiquitin Conjugating Enzyme"/>
    <property type="match status" value="1"/>
</dbReference>
<reference evidence="8" key="1">
    <citation type="submission" date="2018-02" db="EMBL/GenBank/DDBJ databases">
        <title>Rhizophora mucronata_Transcriptome.</title>
        <authorList>
            <person name="Meera S.P."/>
            <person name="Sreeshan A."/>
            <person name="Augustine A."/>
        </authorList>
    </citation>
    <scope>NUCLEOTIDE SEQUENCE</scope>
    <source>
        <tissue evidence="8">Leaf</tissue>
    </source>
</reference>
<evidence type="ECO:0000259" key="7">
    <source>
        <dbReference type="PROSITE" id="PS50127"/>
    </source>
</evidence>
<evidence type="ECO:0000256" key="3">
    <source>
        <dbReference type="ARBA" id="ARBA00022741"/>
    </source>
</evidence>